<dbReference type="Pfam" id="PF12686">
    <property type="entry name" value="DUF3800"/>
    <property type="match status" value="1"/>
</dbReference>
<comment type="caution">
    <text evidence="1">The sequence shown here is derived from an EMBL/GenBank/DDBJ whole genome shotgun (WGS) entry which is preliminary data.</text>
</comment>
<organism evidence="1 2">
    <name type="scientific">Pseudomonas syringae pv. apii</name>
    <dbReference type="NCBI Taxonomy" id="81036"/>
    <lineage>
        <taxon>Bacteria</taxon>
        <taxon>Pseudomonadati</taxon>
        <taxon>Pseudomonadota</taxon>
        <taxon>Gammaproteobacteria</taxon>
        <taxon>Pseudomonadales</taxon>
        <taxon>Pseudomonadaceae</taxon>
        <taxon>Pseudomonas</taxon>
    </lineage>
</organism>
<dbReference type="InterPro" id="IPR024524">
    <property type="entry name" value="DUF3800"/>
</dbReference>
<gene>
    <name evidence="1" type="ORF">ALP23_01034</name>
</gene>
<protein>
    <recommendedName>
        <fullName evidence="3">DUF3800 domain-containing protein</fullName>
    </recommendedName>
</protein>
<name>A0A3M5X1E4_9PSED</name>
<reference evidence="1 2" key="1">
    <citation type="submission" date="2018-08" db="EMBL/GenBank/DDBJ databases">
        <title>Recombination of ecologically and evolutionarily significant loci maintains genetic cohesion in the Pseudomonas syringae species complex.</title>
        <authorList>
            <person name="Dillon M."/>
            <person name="Thakur S."/>
            <person name="Almeida R.N.D."/>
            <person name="Weir B.S."/>
            <person name="Guttman D.S."/>
        </authorList>
    </citation>
    <scope>NUCLEOTIDE SEQUENCE [LARGE SCALE GENOMIC DNA]</scope>
    <source>
        <strain evidence="1 2">ICMP 11947</strain>
    </source>
</reference>
<evidence type="ECO:0000313" key="1">
    <source>
        <dbReference type="EMBL" id="RMU75785.1"/>
    </source>
</evidence>
<proteinExistence type="predicted"/>
<dbReference type="EMBL" id="RBUG01000035">
    <property type="protein sequence ID" value="RMU75785.1"/>
    <property type="molecule type" value="Genomic_DNA"/>
</dbReference>
<dbReference type="AlphaFoldDB" id="A0A3M5X1E4"/>
<accession>A0A3M5X1E4</accession>
<evidence type="ECO:0000313" key="2">
    <source>
        <dbReference type="Proteomes" id="UP000271152"/>
    </source>
</evidence>
<evidence type="ECO:0008006" key="3">
    <source>
        <dbReference type="Google" id="ProtNLM"/>
    </source>
</evidence>
<dbReference type="Proteomes" id="UP000271152">
    <property type="component" value="Unassembled WGS sequence"/>
</dbReference>
<sequence length="530" mass="59795">MCITVQHSSLLPQSSCFAVMVSGCLQRMAYPSPVWNRMLIEIAGLSTNIGLRRKRLETATACPWRKHSQANWGYRSRMAGSWRAQRSPPTSRMMVSCTATGSILNLKLKANSGQTCLRVLARWSTSYTQTSSMMLNTSSDIDEVVASFMLAIQDSTKAEAQGSEMTTIYFDESGNTGRQLADLDQPLFILGSCDFNAEECEQLLRPLRSQQAAEIHFKKLRKSGRGQDRIIELFRSDLVTPERFKAQVFHKRFMLLTKVIDDLLEPLLYYQFDFNLYENGQNIALSNMIFACLPLAVGDTCFDQFLSFYYDMCGEKSEEAITAFYEYLEVMKEAAAQSTLPMEWELEMLSMTSMIVRDALEELPKSTFNPAIPGLFSLCVEWGRQHARFDAICDDSEPLERQADFFKAIAELEEQAEEQQVIGFGNAQIELPLRLNTLAFSASHDSDGIQLTDVLTSALSYYYTKRQKGETDDEFFIKLDSLGFLHDFVSGCVWPTTDVTPEALGRAGDEGGHNPANAFADFMMARDRQD</sequence>